<feature type="signal peptide" evidence="12">
    <location>
        <begin position="1"/>
        <end position="25"/>
    </location>
</feature>
<dbReference type="GO" id="GO:0004222">
    <property type="term" value="F:metalloendopeptidase activity"/>
    <property type="evidence" value="ECO:0007669"/>
    <property type="project" value="InterPro"/>
</dbReference>
<dbReference type="AlphaFoldDB" id="A0AAE0VF90"/>
<dbReference type="PANTHER" id="PTHR11905:SF20">
    <property type="entry name" value="DISINTEGRIN AND METALLOPROTEINASE DOMAIN-CONTAINING PROTEIN 8"/>
    <property type="match status" value="1"/>
</dbReference>
<dbReference type="CDD" id="cd04269">
    <property type="entry name" value="ZnMc_adamalysin_II_like"/>
    <property type="match status" value="1"/>
</dbReference>
<evidence type="ECO:0000256" key="8">
    <source>
        <dbReference type="PROSITE-ProRule" id="PRU00276"/>
    </source>
</evidence>
<dbReference type="InterPro" id="IPR034027">
    <property type="entry name" value="Reprolysin_adamalysin"/>
</dbReference>
<evidence type="ECO:0000256" key="11">
    <source>
        <dbReference type="SAM" id="Phobius"/>
    </source>
</evidence>
<feature type="disulfide bond" evidence="7">
    <location>
        <begin position="618"/>
        <end position="628"/>
    </location>
</feature>
<feature type="compositionally biased region" description="Polar residues" evidence="10">
    <location>
        <begin position="805"/>
        <end position="820"/>
    </location>
</feature>
<dbReference type="Gene3D" id="2.60.120.260">
    <property type="entry name" value="Galactose-binding domain-like"/>
    <property type="match status" value="1"/>
</dbReference>
<evidence type="ECO:0000256" key="12">
    <source>
        <dbReference type="SAM" id="SignalP"/>
    </source>
</evidence>
<dbReference type="Proteomes" id="UP001274896">
    <property type="component" value="Unassembled WGS sequence"/>
</dbReference>
<dbReference type="InterPro" id="IPR001590">
    <property type="entry name" value="Peptidase_M12B"/>
</dbReference>
<dbReference type="GO" id="GO:0051044">
    <property type="term" value="P:positive regulation of membrane protein ectodomain proteolysis"/>
    <property type="evidence" value="ECO:0007669"/>
    <property type="project" value="TreeGrafter"/>
</dbReference>
<dbReference type="GO" id="GO:0006954">
    <property type="term" value="P:inflammatory response"/>
    <property type="evidence" value="ECO:0007669"/>
    <property type="project" value="TreeGrafter"/>
</dbReference>
<dbReference type="SMART" id="SM00050">
    <property type="entry name" value="DISIN"/>
    <property type="match status" value="1"/>
</dbReference>
<feature type="disulfide bond" evidence="6">
    <location>
        <begin position="464"/>
        <end position="484"/>
    </location>
</feature>
<dbReference type="PROSITE" id="PS00427">
    <property type="entry name" value="DISINTEGRIN_1"/>
    <property type="match status" value="1"/>
</dbReference>
<gene>
    <name evidence="16" type="ORF">QTP70_019036</name>
</gene>
<keyword evidence="8" id="KW-0862">Zinc</keyword>
<feature type="binding site" evidence="8">
    <location>
        <position position="338"/>
    </location>
    <ligand>
        <name>Zn(2+)</name>
        <dbReference type="ChEBI" id="CHEBI:29105"/>
        <note>catalytic</note>
    </ligand>
</feature>
<feature type="disulfide bond" evidence="7">
    <location>
        <begin position="636"/>
        <end position="645"/>
    </location>
</feature>
<feature type="binding site" evidence="8">
    <location>
        <position position="344"/>
    </location>
    <ligand>
        <name>Zn(2+)</name>
        <dbReference type="ChEBI" id="CHEBI:29105"/>
        <note>catalytic</note>
    </ligand>
</feature>
<keyword evidence="12" id="KW-0732">Signal</keyword>
<dbReference type="Pfam" id="PF01421">
    <property type="entry name" value="Reprolysin"/>
    <property type="match status" value="1"/>
</dbReference>
<keyword evidence="8" id="KW-0479">Metal-binding</keyword>
<evidence type="ECO:0000256" key="3">
    <source>
        <dbReference type="ARBA" id="ARBA00022989"/>
    </source>
</evidence>
<accession>A0AAE0VF90</accession>
<dbReference type="GO" id="GO:0002693">
    <property type="term" value="P:positive regulation of cellular extravasation"/>
    <property type="evidence" value="ECO:0007669"/>
    <property type="project" value="TreeGrafter"/>
</dbReference>
<dbReference type="Gene3D" id="4.10.70.10">
    <property type="entry name" value="Disintegrin domain"/>
    <property type="match status" value="1"/>
</dbReference>
<feature type="coiled-coil region" evidence="9">
    <location>
        <begin position="1039"/>
        <end position="1066"/>
    </location>
</feature>
<dbReference type="FunFam" id="4.10.70.10:FF:000001">
    <property type="entry name" value="Disintegrin and metalloproteinase domain-containing protein 22"/>
    <property type="match status" value="1"/>
</dbReference>
<dbReference type="GO" id="GO:0050839">
    <property type="term" value="F:cell adhesion molecule binding"/>
    <property type="evidence" value="ECO:0007669"/>
    <property type="project" value="TreeGrafter"/>
</dbReference>
<keyword evidence="5 7" id="KW-1015">Disulfide bond</keyword>
<evidence type="ECO:0000259" key="14">
    <source>
        <dbReference type="PROSITE" id="PS50214"/>
    </source>
</evidence>
<dbReference type="Pfam" id="PF00200">
    <property type="entry name" value="Disintegrin"/>
    <property type="match status" value="1"/>
</dbReference>
<dbReference type="EMBL" id="JAUCMX010000002">
    <property type="protein sequence ID" value="KAK3554088.1"/>
    <property type="molecule type" value="Genomic_DNA"/>
</dbReference>
<evidence type="ECO:0000313" key="17">
    <source>
        <dbReference type="Proteomes" id="UP001274896"/>
    </source>
</evidence>
<dbReference type="InterPro" id="IPR006586">
    <property type="entry name" value="ADAM_Cys-rich"/>
</dbReference>
<evidence type="ECO:0008006" key="18">
    <source>
        <dbReference type="Google" id="ProtNLM"/>
    </source>
</evidence>
<evidence type="ECO:0000256" key="1">
    <source>
        <dbReference type="ARBA" id="ARBA00004479"/>
    </source>
</evidence>
<keyword evidence="3 11" id="KW-1133">Transmembrane helix</keyword>
<feature type="compositionally biased region" description="Pro residues" evidence="10">
    <location>
        <begin position="768"/>
        <end position="802"/>
    </location>
</feature>
<dbReference type="PROSITE" id="PS01186">
    <property type="entry name" value="EGF_2"/>
    <property type="match status" value="1"/>
</dbReference>
<keyword evidence="17" id="KW-1185">Reference proteome</keyword>
<dbReference type="InterPro" id="IPR010441">
    <property type="entry name" value="CH_2"/>
</dbReference>
<feature type="transmembrane region" description="Helical" evidence="11">
    <location>
        <begin position="658"/>
        <end position="682"/>
    </location>
</feature>
<keyword evidence="2 11" id="KW-0812">Transmembrane</keyword>
<dbReference type="GO" id="GO:0016020">
    <property type="term" value="C:membrane"/>
    <property type="evidence" value="ECO:0007669"/>
    <property type="project" value="UniProtKB-SubCell"/>
</dbReference>
<evidence type="ECO:0000256" key="2">
    <source>
        <dbReference type="ARBA" id="ARBA00022692"/>
    </source>
</evidence>
<sequence>MRCTGLFLLLCSYVSVWEICGTAHARLPHVSRYEVVRLRTGRVKRSAFPQEKYPSAVEYALDIDGKTFTISLEKNRELLAKNYSLTYYTEDGREETTYPSDVDNCYYQGQIRNIKNSSVSVGMCSGMRGFLRAENQVYLIEPLEDSVKGDHAVYKQEHLRTKRATHGYINDTVYDYGVMPRLAGLYKNRNMKITVPKAGRYIEMVIVVDYTEYSKYGSLKNIETRMLEVANHVNKLYRPLNIRVMLVGLEVWSNRDRFDVSSDPGETLDRFLKWRQTELLPRKKHDNAQFVTGVDFFGSTVGLAPVKTMCAPSSGAVNEDHSKSPLGIASTITHEMGHNLGMSHDRANCDCPNTRSGQSCVMGESIGYVFPEHFSSCSKMDLEIFLQNYDVRCLLNVPNESDLFGGPVCGNAIVETGEECDCGILQECENPCCNATTCRLTEGSECADGACCDKCKLKQAGSLCRPSAHDCDLEEYCTGKLAQCPKDDYKLNGLPCNSNQGYCYNGQCPTHLEHCKTLWGPDADVADDVCFDNNCQWTRRGCSQNMKCGTMYCSGGNEYPITQKKSYMIIGGRTCNVAVDVPGTEDLGMVPTGTKCGTNKVCYNSLCQDLTVYGTANCSSKCNNHGVCNHERQCHCDPGWAPPYCDTKLYDISSGQGVVIGVITVIGILLLITAIFGGWMYYKKQMIFKPKSSFTDMHDYSGQCNPAFQPVSAKNSPKCGPPHISQPTFLQSSVTQSSTPLFTPISPSRAPPQPPKVAEQPRRGQEKPLPPISKPLAPSKPLPPLVTKPVSKPKPPPLPPVKPSGTNPKWNPPQVSFSLNTEDETDYSGLTKLLNQLIESFIDLFAHIRQLQYQKFLSNLLQSSDDGKQIMAAELVKHFFPKLVDLHNYTPAHSTQQKLSNWNMLNRQEDSFVFQIDKQLLTNQNQELNSDIKLKVFFRLNFHVPDDTLKKITLSNLGSIEPVLCALRQKIEERKARAVSYCTKDLETFITEKETAMTENGPITLENSNKTARPIKKTQKSNPPVVLSENVDPAFRLLLEEKEQALQALQETVEILQTKVSRLEHLVHLKDLRIEDLTKHLEKYKARTNIP</sequence>
<feature type="domain" description="Disintegrin" evidence="14">
    <location>
        <begin position="406"/>
        <end position="492"/>
    </location>
</feature>
<dbReference type="InterPro" id="IPR036436">
    <property type="entry name" value="Disintegrin_dom_sf"/>
</dbReference>
<dbReference type="PROSITE" id="PS50215">
    <property type="entry name" value="ADAM_MEPRO"/>
    <property type="match status" value="1"/>
</dbReference>
<evidence type="ECO:0000256" key="5">
    <source>
        <dbReference type="ARBA" id="ARBA00023157"/>
    </source>
</evidence>
<comment type="caution">
    <text evidence="16">The sequence shown here is derived from an EMBL/GenBank/DDBJ whole genome shotgun (WGS) entry which is preliminary data.</text>
</comment>
<proteinExistence type="predicted"/>
<dbReference type="PANTHER" id="PTHR11905">
    <property type="entry name" value="ADAM A DISINTEGRIN AND METALLOPROTEASE DOMAIN"/>
    <property type="match status" value="1"/>
</dbReference>
<dbReference type="Pfam" id="PF06294">
    <property type="entry name" value="CH_2"/>
    <property type="match status" value="1"/>
</dbReference>
<dbReference type="PROSITE" id="PS50214">
    <property type="entry name" value="DISINTEGRIN_2"/>
    <property type="match status" value="1"/>
</dbReference>
<dbReference type="SUPFAM" id="SSF55486">
    <property type="entry name" value="Metalloproteases ('zincins'), catalytic domain"/>
    <property type="match status" value="1"/>
</dbReference>
<evidence type="ECO:0000256" key="6">
    <source>
        <dbReference type="PROSITE-ProRule" id="PRU00068"/>
    </source>
</evidence>
<dbReference type="InterPro" id="IPR001762">
    <property type="entry name" value="Disintegrin_dom"/>
</dbReference>
<evidence type="ECO:0000256" key="9">
    <source>
        <dbReference type="SAM" id="Coils"/>
    </source>
</evidence>
<keyword evidence="7" id="KW-0245">EGF-like domain</keyword>
<name>A0AAE0VF90_9TELE</name>
<dbReference type="SMART" id="SM00608">
    <property type="entry name" value="ACR"/>
    <property type="match status" value="1"/>
</dbReference>
<dbReference type="Pfam" id="PF01562">
    <property type="entry name" value="Pep_M12B_propep"/>
    <property type="match status" value="1"/>
</dbReference>
<evidence type="ECO:0000259" key="13">
    <source>
        <dbReference type="PROSITE" id="PS50026"/>
    </source>
</evidence>
<dbReference type="Gene3D" id="3.40.390.10">
    <property type="entry name" value="Collagenase (Catalytic Domain)"/>
    <property type="match status" value="1"/>
</dbReference>
<evidence type="ECO:0000313" key="16">
    <source>
        <dbReference type="EMBL" id="KAK3554088.1"/>
    </source>
</evidence>
<feature type="region of interest" description="Disordered" evidence="10">
    <location>
        <begin position="736"/>
        <end position="820"/>
    </location>
</feature>
<feature type="domain" description="Peptidase M12B" evidence="15">
    <location>
        <begin position="200"/>
        <end position="398"/>
    </location>
</feature>
<dbReference type="Gene3D" id="1.10.418.10">
    <property type="entry name" value="Calponin-like domain"/>
    <property type="match status" value="1"/>
</dbReference>
<dbReference type="PROSITE" id="PS50026">
    <property type="entry name" value="EGF_3"/>
    <property type="match status" value="1"/>
</dbReference>
<protein>
    <recommendedName>
        <fullName evidence="18">Disintegrin and metalloproteinase domain-containing protein 8</fullName>
    </recommendedName>
</protein>
<comment type="subcellular location">
    <subcellularLocation>
        <location evidence="1">Membrane</location>
        <topology evidence="1">Single-pass type I membrane protein</topology>
    </subcellularLocation>
</comment>
<dbReference type="GO" id="GO:0006508">
    <property type="term" value="P:proteolysis"/>
    <property type="evidence" value="ECO:0007669"/>
    <property type="project" value="InterPro"/>
</dbReference>
<feature type="chain" id="PRO_5042228837" description="Disintegrin and metalloproteinase domain-containing protein 8" evidence="12">
    <location>
        <begin position="26"/>
        <end position="1091"/>
    </location>
</feature>
<dbReference type="PRINTS" id="PR00289">
    <property type="entry name" value="DISINTEGRIN"/>
</dbReference>
<dbReference type="GO" id="GO:0005737">
    <property type="term" value="C:cytoplasm"/>
    <property type="evidence" value="ECO:0007669"/>
    <property type="project" value="UniProtKB-ARBA"/>
</dbReference>
<dbReference type="InterPro" id="IPR036872">
    <property type="entry name" value="CH_dom_sf"/>
</dbReference>
<keyword evidence="4 11" id="KW-0472">Membrane</keyword>
<comment type="caution">
    <text evidence="7">Lacks conserved residue(s) required for the propagation of feature annotation.</text>
</comment>
<dbReference type="FunFam" id="3.40.390.10:FF:000002">
    <property type="entry name" value="Disintegrin and metalloproteinase domain-containing protein 22"/>
    <property type="match status" value="1"/>
</dbReference>
<dbReference type="InterPro" id="IPR002870">
    <property type="entry name" value="Peptidase_M12B_N"/>
</dbReference>
<evidence type="ECO:0000259" key="15">
    <source>
        <dbReference type="PROSITE" id="PS50215"/>
    </source>
</evidence>
<feature type="binding site" evidence="8">
    <location>
        <position position="334"/>
    </location>
    <ligand>
        <name>Zn(2+)</name>
        <dbReference type="ChEBI" id="CHEBI:29105"/>
        <note>catalytic</note>
    </ligand>
</feature>
<dbReference type="GO" id="GO:0046872">
    <property type="term" value="F:metal ion binding"/>
    <property type="evidence" value="ECO:0007669"/>
    <property type="project" value="UniProtKB-KW"/>
</dbReference>
<dbReference type="GO" id="GO:0022407">
    <property type="term" value="P:regulation of cell-cell adhesion"/>
    <property type="evidence" value="ECO:0007669"/>
    <property type="project" value="TreeGrafter"/>
</dbReference>
<dbReference type="InterPro" id="IPR018358">
    <property type="entry name" value="Disintegrin_CS"/>
</dbReference>
<dbReference type="Pfam" id="PF08516">
    <property type="entry name" value="ADAM_CR"/>
    <property type="match status" value="1"/>
</dbReference>
<dbReference type="InterPro" id="IPR000742">
    <property type="entry name" value="EGF"/>
</dbReference>
<evidence type="ECO:0000256" key="4">
    <source>
        <dbReference type="ARBA" id="ARBA00023136"/>
    </source>
</evidence>
<evidence type="ECO:0000256" key="10">
    <source>
        <dbReference type="SAM" id="MobiDB-lite"/>
    </source>
</evidence>
<feature type="domain" description="EGF-like" evidence="13">
    <location>
        <begin position="614"/>
        <end position="646"/>
    </location>
</feature>
<dbReference type="SUPFAM" id="SSF57552">
    <property type="entry name" value="Blood coagulation inhibitor (disintegrin)"/>
    <property type="match status" value="1"/>
</dbReference>
<keyword evidence="9" id="KW-0175">Coiled coil</keyword>
<evidence type="ECO:0000256" key="7">
    <source>
        <dbReference type="PROSITE-ProRule" id="PRU00076"/>
    </source>
</evidence>
<feature type="active site" evidence="8">
    <location>
        <position position="335"/>
    </location>
</feature>
<organism evidence="16 17">
    <name type="scientific">Hemibagrus guttatus</name>
    <dbReference type="NCBI Taxonomy" id="175788"/>
    <lineage>
        <taxon>Eukaryota</taxon>
        <taxon>Metazoa</taxon>
        <taxon>Chordata</taxon>
        <taxon>Craniata</taxon>
        <taxon>Vertebrata</taxon>
        <taxon>Euteleostomi</taxon>
        <taxon>Actinopterygii</taxon>
        <taxon>Neopterygii</taxon>
        <taxon>Teleostei</taxon>
        <taxon>Ostariophysi</taxon>
        <taxon>Siluriformes</taxon>
        <taxon>Bagridae</taxon>
        <taxon>Hemibagrus</taxon>
    </lineage>
</organism>
<reference evidence="16" key="1">
    <citation type="submission" date="2023-06" db="EMBL/GenBank/DDBJ databases">
        <title>Male Hemibagrus guttatus genome.</title>
        <authorList>
            <person name="Bian C."/>
        </authorList>
    </citation>
    <scope>NUCLEOTIDE SEQUENCE</scope>
    <source>
        <strain evidence="16">Male_cb2023</strain>
        <tissue evidence="16">Muscle</tissue>
    </source>
</reference>
<dbReference type="InterPro" id="IPR024079">
    <property type="entry name" value="MetalloPept_cat_dom_sf"/>
</dbReference>